<protein>
    <submittedName>
        <fullName evidence="4">DNA-binding SARP family transcriptional activator</fullName>
    </submittedName>
</protein>
<comment type="caution">
    <text evidence="4">The sequence shown here is derived from an EMBL/GenBank/DDBJ whole genome shotgun (WGS) entry which is preliminary data.</text>
</comment>
<keyword evidence="1" id="KW-0802">TPR repeat</keyword>
<evidence type="ECO:0000256" key="2">
    <source>
        <dbReference type="SAM" id="MobiDB-lite"/>
    </source>
</evidence>
<gene>
    <name evidence="4" type="ORF">EDD54_1293</name>
</gene>
<feature type="domain" description="Bacterial transcriptional activator" evidence="3">
    <location>
        <begin position="112"/>
        <end position="254"/>
    </location>
</feature>
<dbReference type="Gene3D" id="1.10.10.10">
    <property type="entry name" value="Winged helix-like DNA-binding domain superfamily/Winged helix DNA-binding domain"/>
    <property type="match status" value="1"/>
</dbReference>
<dbReference type="SMART" id="SM01043">
    <property type="entry name" value="BTAD"/>
    <property type="match status" value="1"/>
</dbReference>
<keyword evidence="4" id="KW-0238">DNA-binding</keyword>
<keyword evidence="5" id="KW-1185">Reference proteome</keyword>
<evidence type="ECO:0000313" key="5">
    <source>
        <dbReference type="Proteomes" id="UP000294547"/>
    </source>
</evidence>
<dbReference type="InterPro" id="IPR019734">
    <property type="entry name" value="TPR_rpt"/>
</dbReference>
<dbReference type="InterPro" id="IPR011990">
    <property type="entry name" value="TPR-like_helical_dom_sf"/>
</dbReference>
<dbReference type="SMART" id="SM00028">
    <property type="entry name" value="TPR"/>
    <property type="match status" value="3"/>
</dbReference>
<dbReference type="PANTHER" id="PTHR35807:SF2">
    <property type="entry name" value="TRANSCRIPTIONAL ACTIVATOR DOMAIN"/>
    <property type="match status" value="1"/>
</dbReference>
<feature type="repeat" description="TPR" evidence="1">
    <location>
        <begin position="498"/>
        <end position="531"/>
    </location>
</feature>
<sequence>MDMALGDLGGGDDGRHAARLELLGAPALYVGATTVAIPDKAYFIAATLALAPGRRMIRSKLRDLLWGSAGPAQANANLRQLLSRITRLQRSSGFVLIVVDAEWIRLADATAIDLVDWLDADVAGLTRRREWPALSGLLCRYDRDLLEGVRTGETSLDDWLTAERERFRFSWIAAAVALLEAGAAPPEVSLAIATRLAARDNTHEAAYRAMMRAHAAVGDIAAARRAYATCRQALLAELGEPPQPETVATAERVLGLGIAPVPAEPAAPTPPGPSATRDRPRIAILPPTTAFERWAQSRAYALLEDITVGLSRYRSFRIIAAHTSLLHGARPRGRERDKPWCDFALFASGRIDGSALHLGLRLTEVATDEVIWAQEVALPRDDLRGVHREITARIVSWTADAIDRAQLAPPATPKDPSAYRLFLEGRRFLQSTDLRDLRRARKVFRDSTRLDDSFAATYAGLARTHSLEWLVRGAPTPELLEEATALAAAAVERDPDDARGHREAGFAKLYRKHHDDSLECFRRAVDLNPHDADLLADYADALAHAGDPAAGLDAIGRALRLNPVPPDYYHWVRGSIFYQVAQFEDALAALSPVARNPATARLLAASAARAGDREAAERYARAVRETFPDFRTEQLWNIVPNRNSDDTRNLIDGLRAAGLP</sequence>
<evidence type="ECO:0000256" key="1">
    <source>
        <dbReference type="PROSITE-ProRule" id="PRU00339"/>
    </source>
</evidence>
<dbReference type="EMBL" id="SNXY01000006">
    <property type="protein sequence ID" value="TDP87399.1"/>
    <property type="molecule type" value="Genomic_DNA"/>
</dbReference>
<dbReference type="PROSITE" id="PS50005">
    <property type="entry name" value="TPR"/>
    <property type="match status" value="1"/>
</dbReference>
<feature type="region of interest" description="Disordered" evidence="2">
    <location>
        <begin position="260"/>
        <end position="280"/>
    </location>
</feature>
<organism evidence="4 5">
    <name type="scientific">Oharaeibacter diazotrophicus</name>
    <dbReference type="NCBI Taxonomy" id="1920512"/>
    <lineage>
        <taxon>Bacteria</taxon>
        <taxon>Pseudomonadati</taxon>
        <taxon>Pseudomonadota</taxon>
        <taxon>Alphaproteobacteria</taxon>
        <taxon>Hyphomicrobiales</taxon>
        <taxon>Pleomorphomonadaceae</taxon>
        <taxon>Oharaeibacter</taxon>
    </lineage>
</organism>
<dbReference type="SUPFAM" id="SSF48452">
    <property type="entry name" value="TPR-like"/>
    <property type="match status" value="2"/>
</dbReference>
<dbReference type="PANTHER" id="PTHR35807">
    <property type="entry name" value="TRANSCRIPTIONAL REGULATOR REDD-RELATED"/>
    <property type="match status" value="1"/>
</dbReference>
<dbReference type="InterPro" id="IPR036388">
    <property type="entry name" value="WH-like_DNA-bd_sf"/>
</dbReference>
<dbReference type="OrthoDB" id="54411at2"/>
<reference evidence="4 5" key="1">
    <citation type="submission" date="2019-03" db="EMBL/GenBank/DDBJ databases">
        <title>Genomic Encyclopedia of Type Strains, Phase IV (KMG-IV): sequencing the most valuable type-strain genomes for metagenomic binning, comparative biology and taxonomic classification.</title>
        <authorList>
            <person name="Goeker M."/>
        </authorList>
    </citation>
    <scope>NUCLEOTIDE SEQUENCE [LARGE SCALE GENOMIC DNA]</scope>
    <source>
        <strain evidence="4 5">DSM 102969</strain>
    </source>
</reference>
<feature type="compositionally biased region" description="Pro residues" evidence="2">
    <location>
        <begin position="262"/>
        <end position="273"/>
    </location>
</feature>
<dbReference type="GO" id="GO:0003677">
    <property type="term" value="F:DNA binding"/>
    <property type="evidence" value="ECO:0007669"/>
    <property type="project" value="UniProtKB-KW"/>
</dbReference>
<proteinExistence type="predicted"/>
<accession>A0A4R6RL76</accession>
<dbReference type="InterPro" id="IPR051677">
    <property type="entry name" value="AfsR-DnrI-RedD_regulator"/>
</dbReference>
<dbReference type="Gene3D" id="1.25.40.10">
    <property type="entry name" value="Tetratricopeptide repeat domain"/>
    <property type="match status" value="2"/>
</dbReference>
<dbReference type="Pfam" id="PF03704">
    <property type="entry name" value="BTAD"/>
    <property type="match status" value="1"/>
</dbReference>
<evidence type="ECO:0000259" key="3">
    <source>
        <dbReference type="SMART" id="SM01043"/>
    </source>
</evidence>
<name>A0A4R6RL76_9HYPH</name>
<dbReference type="InterPro" id="IPR005158">
    <property type="entry name" value="BTAD"/>
</dbReference>
<dbReference type="Proteomes" id="UP000294547">
    <property type="component" value="Unassembled WGS sequence"/>
</dbReference>
<evidence type="ECO:0000313" key="4">
    <source>
        <dbReference type="EMBL" id="TDP87399.1"/>
    </source>
</evidence>
<dbReference type="AlphaFoldDB" id="A0A4R6RL76"/>